<name>A0ACB8QBN1_9AGAM</name>
<proteinExistence type="predicted"/>
<gene>
    <name evidence="1" type="ORF">K488DRAFT_80336</name>
</gene>
<evidence type="ECO:0000313" key="2">
    <source>
        <dbReference type="Proteomes" id="UP000814128"/>
    </source>
</evidence>
<dbReference type="Proteomes" id="UP000814128">
    <property type="component" value="Unassembled WGS sequence"/>
</dbReference>
<accession>A0ACB8QBN1</accession>
<comment type="caution">
    <text evidence="1">The sequence shown here is derived from an EMBL/GenBank/DDBJ whole genome shotgun (WGS) entry which is preliminary data.</text>
</comment>
<protein>
    <submittedName>
        <fullName evidence="1">Polyubiquitin-tagged protein recognition complex Npl4 component</fullName>
    </submittedName>
</protein>
<evidence type="ECO:0000313" key="1">
    <source>
        <dbReference type="EMBL" id="KAI0029157.1"/>
    </source>
</evidence>
<sequence length="656" mass="72062">MLVRIRSKDGTFRFDVQPTTTVSELAHKILETTSNADPSTLAISSQPRGGETILSTLIGRTLQSLGLRHGDLIFVSYQEQASASRSQEPTTPSAQASSSTSRVTLRPWEKAEEHPVDVYLRKQDGMISRPRDTRFCKHGTNAMCDYCMPLEPYDPKYHEEHSIKHLSYHAHLRKLTPKTSSSSTASLPPLSEPDYRVKVPCPAGGHPNWPAGICTACQPSAITLQSQPFRMVDHVEIQSPDIIDRFIGAWRKTGVQRFGWLIGRYEAYDKVPLGVKAIVEAIHEPPQEGEVDGLTLGIPWDDEARVRALAASARPELSVIGYVFTDLDPVPDDRSKLQYKRHPNSFFLSSLEVLFAAHIQAANPLPSRAAESGVFGSRMVTCVLTGNEEGTIGVNAYQVSEQVVGMLQADMIEASVDPSIMRVKEESRGDAGDNARYLPDVFFRYRNEYGLEVKKSAKPAFPVEYLLVNVTNGFPQNSAPIIRSQQFPIENRPGLEDQSIELVLRRLNELHAPDVGKSDADRDAHRRLELAKWLSDWHLIAFLGTSGLFSEADMQVLARVASAPVLEDPQVLDPLLTTDSWQTIITFARESAPPPQTTGSGPSSHLMDEDIPPELLEGAMGASGGGGGSSSARVCPHCTFENHHSGSDCDVCGLPL</sequence>
<dbReference type="EMBL" id="MU273695">
    <property type="protein sequence ID" value="KAI0029157.1"/>
    <property type="molecule type" value="Genomic_DNA"/>
</dbReference>
<reference evidence="1" key="2">
    <citation type="journal article" date="2022" name="New Phytol.">
        <title>Evolutionary transition to the ectomycorrhizal habit in the genomes of a hyperdiverse lineage of mushroom-forming fungi.</title>
        <authorList>
            <person name="Looney B."/>
            <person name="Miyauchi S."/>
            <person name="Morin E."/>
            <person name="Drula E."/>
            <person name="Courty P.E."/>
            <person name="Kohler A."/>
            <person name="Kuo A."/>
            <person name="LaButti K."/>
            <person name="Pangilinan J."/>
            <person name="Lipzen A."/>
            <person name="Riley R."/>
            <person name="Andreopoulos W."/>
            <person name="He G."/>
            <person name="Johnson J."/>
            <person name="Nolan M."/>
            <person name="Tritt A."/>
            <person name="Barry K.W."/>
            <person name="Grigoriev I.V."/>
            <person name="Nagy L.G."/>
            <person name="Hibbett D."/>
            <person name="Henrissat B."/>
            <person name="Matheny P.B."/>
            <person name="Labbe J."/>
            <person name="Martin F.M."/>
        </authorList>
    </citation>
    <scope>NUCLEOTIDE SEQUENCE</scope>
    <source>
        <strain evidence="1">EC-137</strain>
    </source>
</reference>
<organism evidence="1 2">
    <name type="scientific">Vararia minispora EC-137</name>
    <dbReference type="NCBI Taxonomy" id="1314806"/>
    <lineage>
        <taxon>Eukaryota</taxon>
        <taxon>Fungi</taxon>
        <taxon>Dikarya</taxon>
        <taxon>Basidiomycota</taxon>
        <taxon>Agaricomycotina</taxon>
        <taxon>Agaricomycetes</taxon>
        <taxon>Russulales</taxon>
        <taxon>Lachnocladiaceae</taxon>
        <taxon>Vararia</taxon>
    </lineage>
</organism>
<reference evidence="1" key="1">
    <citation type="submission" date="2021-02" db="EMBL/GenBank/DDBJ databases">
        <authorList>
            <consortium name="DOE Joint Genome Institute"/>
            <person name="Ahrendt S."/>
            <person name="Looney B.P."/>
            <person name="Miyauchi S."/>
            <person name="Morin E."/>
            <person name="Drula E."/>
            <person name="Courty P.E."/>
            <person name="Chicoki N."/>
            <person name="Fauchery L."/>
            <person name="Kohler A."/>
            <person name="Kuo A."/>
            <person name="Labutti K."/>
            <person name="Pangilinan J."/>
            <person name="Lipzen A."/>
            <person name="Riley R."/>
            <person name="Andreopoulos W."/>
            <person name="He G."/>
            <person name="Johnson J."/>
            <person name="Barry K.W."/>
            <person name="Grigoriev I.V."/>
            <person name="Nagy L."/>
            <person name="Hibbett D."/>
            <person name="Henrissat B."/>
            <person name="Matheny P.B."/>
            <person name="Labbe J."/>
            <person name="Martin F."/>
        </authorList>
    </citation>
    <scope>NUCLEOTIDE SEQUENCE</scope>
    <source>
        <strain evidence="1">EC-137</strain>
    </source>
</reference>
<keyword evidence="2" id="KW-1185">Reference proteome</keyword>